<dbReference type="Pfam" id="PF11911">
    <property type="entry name" value="DUF3429"/>
    <property type="match status" value="1"/>
</dbReference>
<dbReference type="Proteomes" id="UP000199075">
    <property type="component" value="Unassembled WGS sequence"/>
</dbReference>
<dbReference type="AlphaFoldDB" id="A0A1H0H846"/>
<gene>
    <name evidence="2" type="ORF">SAMN04487957_10459</name>
</gene>
<keyword evidence="1" id="KW-0472">Membrane</keyword>
<reference evidence="3" key="1">
    <citation type="submission" date="2016-10" db="EMBL/GenBank/DDBJ databases">
        <authorList>
            <person name="Varghese N."/>
            <person name="Submissions S."/>
        </authorList>
    </citation>
    <scope>NUCLEOTIDE SEQUENCE [LARGE SCALE GENOMIC DNA]</scope>
    <source>
        <strain evidence="3">CGMCC 1.6444</strain>
    </source>
</reference>
<feature type="transmembrane region" description="Helical" evidence="1">
    <location>
        <begin position="137"/>
        <end position="157"/>
    </location>
</feature>
<protein>
    <recommendedName>
        <fullName evidence="4">DUF3429 domain-containing protein</fullName>
    </recommendedName>
</protein>
<feature type="transmembrane region" description="Helical" evidence="1">
    <location>
        <begin position="51"/>
        <end position="73"/>
    </location>
</feature>
<evidence type="ECO:0008006" key="4">
    <source>
        <dbReference type="Google" id="ProtNLM"/>
    </source>
</evidence>
<name>A0A1H0H846_9GAMM</name>
<feature type="transmembrane region" description="Helical" evidence="1">
    <location>
        <begin position="20"/>
        <end position="39"/>
    </location>
</feature>
<dbReference type="RefSeq" id="WP_089677749.1">
    <property type="nucleotide sequence ID" value="NZ_FNIV01000004.1"/>
</dbReference>
<evidence type="ECO:0000256" key="1">
    <source>
        <dbReference type="SAM" id="Phobius"/>
    </source>
</evidence>
<dbReference type="PANTHER" id="PTHR15887:SF1">
    <property type="entry name" value="TRANSMEMBRANE PROTEIN 69"/>
    <property type="match status" value="1"/>
</dbReference>
<dbReference type="EMBL" id="FNIV01000004">
    <property type="protein sequence ID" value="SDO15386.1"/>
    <property type="molecule type" value="Genomic_DNA"/>
</dbReference>
<keyword evidence="3" id="KW-1185">Reference proteome</keyword>
<evidence type="ECO:0000313" key="3">
    <source>
        <dbReference type="Proteomes" id="UP000199075"/>
    </source>
</evidence>
<accession>A0A1H0H846</accession>
<dbReference type="PANTHER" id="PTHR15887">
    <property type="entry name" value="TRANSMEMBRANE PROTEIN 69"/>
    <property type="match status" value="1"/>
</dbReference>
<dbReference type="STRING" id="419597.SAMN04487957_10459"/>
<keyword evidence="1" id="KW-1133">Transmembrane helix</keyword>
<proteinExistence type="predicted"/>
<organism evidence="2 3">
    <name type="scientific">Halomonas shengliensis</name>
    <dbReference type="NCBI Taxonomy" id="419597"/>
    <lineage>
        <taxon>Bacteria</taxon>
        <taxon>Pseudomonadati</taxon>
        <taxon>Pseudomonadota</taxon>
        <taxon>Gammaproteobacteria</taxon>
        <taxon>Oceanospirillales</taxon>
        <taxon>Halomonadaceae</taxon>
        <taxon>Halomonas</taxon>
    </lineage>
</organism>
<dbReference type="OrthoDB" id="8591832at2"/>
<evidence type="ECO:0000313" key="2">
    <source>
        <dbReference type="EMBL" id="SDO15386.1"/>
    </source>
</evidence>
<dbReference type="InterPro" id="IPR021836">
    <property type="entry name" value="DUF3429"/>
</dbReference>
<keyword evidence="1" id="KW-0812">Transmembrane</keyword>
<sequence length="159" mass="16743">MPLPGLATDAHGRTSRLPLLLGLAGLIPFVACAAAAWLAPVAWQVVAINAFLAYAAVILSFLGGIQWGVAMSLEAAGGPGFRARLVLSMAPSLIAWPSLLLHPATGAWVLALGFVVVRLHELGRDSRELLPSWFQSLRHLLTTVVLACHGAVIWRLAGA</sequence>
<feature type="transmembrane region" description="Helical" evidence="1">
    <location>
        <begin position="93"/>
        <end position="117"/>
    </location>
</feature>